<evidence type="ECO:0000313" key="1">
    <source>
        <dbReference type="EMBL" id="QDH22799.1"/>
    </source>
</evidence>
<keyword evidence="2" id="KW-1185">Reference proteome</keyword>
<sequence length="59" mass="6736">MSSRNYSGKSRFGEAWRTHGLTDSRTLGLTDSRTHGLTDSRTHGLTDSRTRQILRFLQI</sequence>
<gene>
    <name evidence="1" type="ORF">FFV09_19275</name>
</gene>
<organism evidence="1 2">
    <name type="scientific">Saccharibacillus brassicae</name>
    <dbReference type="NCBI Taxonomy" id="2583377"/>
    <lineage>
        <taxon>Bacteria</taxon>
        <taxon>Bacillati</taxon>
        <taxon>Bacillota</taxon>
        <taxon>Bacilli</taxon>
        <taxon>Bacillales</taxon>
        <taxon>Paenibacillaceae</taxon>
        <taxon>Saccharibacillus</taxon>
    </lineage>
</organism>
<reference evidence="1 2" key="1">
    <citation type="submission" date="2019-06" db="EMBL/GenBank/DDBJ databases">
        <title>Saccharibacillus brassicae sp. nov., an endophytic bacterium isolated from Chinese cabbage seeds (Brassica pekinensis).</title>
        <authorList>
            <person name="Jiang L."/>
            <person name="Lee J."/>
            <person name="Kim S.W."/>
        </authorList>
    </citation>
    <scope>NUCLEOTIDE SEQUENCE [LARGE SCALE GENOMIC DNA]</scope>
    <source>
        <strain evidence="2">KCTC 43072 / ATSA2</strain>
    </source>
</reference>
<dbReference type="AlphaFoldDB" id="A0A4Y6UYG5"/>
<protein>
    <submittedName>
        <fullName evidence="1">Uncharacterized protein</fullName>
    </submittedName>
</protein>
<proteinExistence type="predicted"/>
<dbReference type="EMBL" id="CP041217">
    <property type="protein sequence ID" value="QDH22799.1"/>
    <property type="molecule type" value="Genomic_DNA"/>
</dbReference>
<evidence type="ECO:0000313" key="2">
    <source>
        <dbReference type="Proteomes" id="UP000316968"/>
    </source>
</evidence>
<name>A0A4Y6UYG5_SACBS</name>
<dbReference type="KEGG" id="saca:FFV09_19275"/>
<dbReference type="Proteomes" id="UP000316968">
    <property type="component" value="Chromosome"/>
</dbReference>
<accession>A0A4Y6UYG5</accession>